<evidence type="ECO:0000313" key="1">
    <source>
        <dbReference type="EMBL" id="EUJ38034.1"/>
    </source>
</evidence>
<gene>
    <name evidence="1" type="ORF">BCAMP_09255</name>
</gene>
<evidence type="ECO:0000313" key="2">
    <source>
        <dbReference type="Proteomes" id="UP000019243"/>
    </source>
</evidence>
<dbReference type="EMBL" id="AODH01000038">
    <property type="protein sequence ID" value="EUJ38034.1"/>
    <property type="molecule type" value="Genomic_DNA"/>
</dbReference>
<dbReference type="STRING" id="1265861.BCAMP_09255"/>
<accession>W7CFA6</accession>
<organism evidence="1 2">
    <name type="scientific">Brochothrix campestris FSL F6-1037</name>
    <dbReference type="NCBI Taxonomy" id="1265861"/>
    <lineage>
        <taxon>Bacteria</taxon>
        <taxon>Bacillati</taxon>
        <taxon>Bacillota</taxon>
        <taxon>Bacilli</taxon>
        <taxon>Bacillales</taxon>
        <taxon>Listeriaceae</taxon>
        <taxon>Brochothrix</taxon>
    </lineage>
</organism>
<dbReference type="RefSeq" id="WP_035315021.1">
    <property type="nucleotide sequence ID" value="NZ_AODH01000038.1"/>
</dbReference>
<sequence length="139" mass="15953">MICGSYRYYSLNRIVNAQQLQTRSFELNEHVSTPNFNITATKTTACYQGDEDVYRIEVSLKIHKTDPQATSLSVLPFLWLTPHYQGLNQSVTFQTTDGVVINNEYWQQHDDVDGIVTFSLPRERIVGSKQAVSFEVLFK</sequence>
<protein>
    <submittedName>
        <fullName evidence="1">Uncharacterized protein</fullName>
    </submittedName>
</protein>
<reference evidence="1 2" key="1">
    <citation type="submission" date="2012-12" db="EMBL/GenBank/DDBJ databases">
        <title>Novel taxa of Listeriaceae from agricultural environments in the United States.</title>
        <authorList>
            <person name="den Bakker H.C."/>
            <person name="Allred A."/>
            <person name="Warchocki S."/>
            <person name="Wright E.M."/>
            <person name="Burrell A."/>
            <person name="Nightingale K.K."/>
            <person name="Kephart D."/>
            <person name="Wiedmann M."/>
        </authorList>
    </citation>
    <scope>NUCLEOTIDE SEQUENCE [LARGE SCALE GENOMIC DNA]</scope>
    <source>
        <strain evidence="1 2">FSL F6-1037</strain>
    </source>
</reference>
<keyword evidence="2" id="KW-1185">Reference proteome</keyword>
<comment type="caution">
    <text evidence="1">The sequence shown here is derived from an EMBL/GenBank/DDBJ whole genome shotgun (WGS) entry which is preliminary data.</text>
</comment>
<name>W7CFA6_9LIST</name>
<dbReference type="Proteomes" id="UP000019243">
    <property type="component" value="Unassembled WGS sequence"/>
</dbReference>
<dbReference type="AlphaFoldDB" id="W7CFA6"/>
<proteinExistence type="predicted"/>